<keyword evidence="2" id="KW-1185">Reference proteome</keyword>
<dbReference type="PROSITE" id="PS51257">
    <property type="entry name" value="PROKAR_LIPOPROTEIN"/>
    <property type="match status" value="1"/>
</dbReference>
<gene>
    <name evidence="1" type="ORF">ACFSBH_15715</name>
</gene>
<evidence type="ECO:0000313" key="2">
    <source>
        <dbReference type="Proteomes" id="UP001597221"/>
    </source>
</evidence>
<dbReference type="Proteomes" id="UP001597221">
    <property type="component" value="Unassembled WGS sequence"/>
</dbReference>
<evidence type="ECO:0000313" key="1">
    <source>
        <dbReference type="EMBL" id="MFD1609062.1"/>
    </source>
</evidence>
<evidence type="ECO:0008006" key="3">
    <source>
        <dbReference type="Google" id="ProtNLM"/>
    </source>
</evidence>
<sequence length="205" mass="23290">MRKSYVYIALLMLFFILISGCSNSSSEKTERATISVNADSDYVNTFEDLHLGILFDFDFKLPHADNRWVTLWVERYENGEEVPSSLDLRYGMSPEEVETGQIGFGIINPNSEGEAMAFLYGPNVSIQPSIIELEDKSGVFSSWDYAIDAEESELDLDETYLLAAYREKKSDSIRTIDLQNDAAVNRMIEEDDLVLLLKIKVEESQ</sequence>
<accession>A0ABW4HVJ4</accession>
<proteinExistence type="predicted"/>
<name>A0ABW4HVJ4_9BACI</name>
<organism evidence="1 2">
    <name type="scientific">Oceanobacillus luteolus</name>
    <dbReference type="NCBI Taxonomy" id="1274358"/>
    <lineage>
        <taxon>Bacteria</taxon>
        <taxon>Bacillati</taxon>
        <taxon>Bacillota</taxon>
        <taxon>Bacilli</taxon>
        <taxon>Bacillales</taxon>
        <taxon>Bacillaceae</taxon>
        <taxon>Oceanobacillus</taxon>
    </lineage>
</organism>
<dbReference type="RefSeq" id="WP_251516859.1">
    <property type="nucleotide sequence ID" value="NZ_JAMBON010000042.1"/>
</dbReference>
<reference evidence="2" key="1">
    <citation type="journal article" date="2019" name="Int. J. Syst. Evol. Microbiol.">
        <title>The Global Catalogue of Microorganisms (GCM) 10K type strain sequencing project: providing services to taxonomists for standard genome sequencing and annotation.</title>
        <authorList>
            <consortium name="The Broad Institute Genomics Platform"/>
            <consortium name="The Broad Institute Genome Sequencing Center for Infectious Disease"/>
            <person name="Wu L."/>
            <person name="Ma J."/>
        </authorList>
    </citation>
    <scope>NUCLEOTIDE SEQUENCE [LARGE SCALE GENOMIC DNA]</scope>
    <source>
        <strain evidence="2">CGMCC 1.12376</strain>
    </source>
</reference>
<comment type="caution">
    <text evidence="1">The sequence shown here is derived from an EMBL/GenBank/DDBJ whole genome shotgun (WGS) entry which is preliminary data.</text>
</comment>
<dbReference type="EMBL" id="JBHUDE010000146">
    <property type="protein sequence ID" value="MFD1609062.1"/>
    <property type="molecule type" value="Genomic_DNA"/>
</dbReference>
<protein>
    <recommendedName>
        <fullName evidence="3">Lipoprotein</fullName>
    </recommendedName>
</protein>